<name>A0A397Q5G2_9HYPH</name>
<evidence type="ECO:0000256" key="18">
    <source>
        <dbReference type="SAM" id="Phobius"/>
    </source>
</evidence>
<feature type="transmembrane region" description="Helical" evidence="18">
    <location>
        <begin position="167"/>
        <end position="187"/>
    </location>
</feature>
<dbReference type="InterPro" id="IPR050324">
    <property type="entry name" value="CDP-alcohol_PTase-I"/>
</dbReference>
<dbReference type="PANTHER" id="PTHR14269:SF62">
    <property type="entry name" value="CDP-DIACYLGLYCEROL--GLYCEROL-3-PHOSPHATE 3-PHOSPHATIDYLTRANSFERASE 1, CHLOROPLASTIC"/>
    <property type="match status" value="1"/>
</dbReference>
<evidence type="ECO:0000256" key="9">
    <source>
        <dbReference type="ARBA" id="ARBA00022692"/>
    </source>
</evidence>
<comment type="similarity">
    <text evidence="4 17">Belongs to the CDP-alcohol phosphatidyltransferase class-I family.</text>
</comment>
<dbReference type="InterPro" id="IPR000462">
    <property type="entry name" value="CDP-OH_P_trans"/>
</dbReference>
<dbReference type="InterPro" id="IPR043130">
    <property type="entry name" value="CDP-OH_PTrfase_TM_dom"/>
</dbReference>
<evidence type="ECO:0000256" key="14">
    <source>
        <dbReference type="ARBA" id="ARBA00023264"/>
    </source>
</evidence>
<proteinExistence type="inferred from homology"/>
<dbReference type="GO" id="GO:0046474">
    <property type="term" value="P:glycerophospholipid biosynthetic process"/>
    <property type="evidence" value="ECO:0007669"/>
    <property type="project" value="TreeGrafter"/>
</dbReference>
<keyword evidence="12 18" id="KW-0472">Membrane</keyword>
<accession>A0A397Q5G2</accession>
<feature type="transmembrane region" description="Helical" evidence="18">
    <location>
        <begin position="20"/>
        <end position="39"/>
    </location>
</feature>
<evidence type="ECO:0000256" key="2">
    <source>
        <dbReference type="ARBA" id="ARBA00005042"/>
    </source>
</evidence>
<evidence type="ECO:0000256" key="17">
    <source>
        <dbReference type="RuleBase" id="RU003750"/>
    </source>
</evidence>
<dbReference type="GO" id="GO:0008444">
    <property type="term" value="F:CDP-diacylglycerol-glycerol-3-phosphate 3-phosphatidyltransferase activity"/>
    <property type="evidence" value="ECO:0007669"/>
    <property type="project" value="UniProtKB-UniRule"/>
</dbReference>
<keyword evidence="7" id="KW-0444">Lipid biosynthesis</keyword>
<reference evidence="19 20" key="1">
    <citation type="submission" date="2018-08" db="EMBL/GenBank/DDBJ databases">
        <title>Genomic Encyclopedia of Archaeal and Bacterial Type Strains, Phase II (KMG-II): from individual species to whole genera.</title>
        <authorList>
            <person name="Goeker M."/>
        </authorList>
    </citation>
    <scope>NUCLEOTIDE SEQUENCE [LARGE SCALE GENOMIC DNA]</scope>
    <source>
        <strain evidence="19 20">DSM 5002</strain>
    </source>
</reference>
<gene>
    <name evidence="19" type="ORF">BXY53_1295</name>
</gene>
<evidence type="ECO:0000256" key="4">
    <source>
        <dbReference type="ARBA" id="ARBA00010441"/>
    </source>
</evidence>
<evidence type="ECO:0000256" key="7">
    <source>
        <dbReference type="ARBA" id="ARBA00022516"/>
    </source>
</evidence>
<comment type="pathway">
    <text evidence="2">Phospholipid metabolism; phosphatidylglycerol biosynthesis; phosphatidylglycerol from CDP-diacylglycerol: step 1/2.</text>
</comment>
<dbReference type="PANTHER" id="PTHR14269">
    <property type="entry name" value="CDP-DIACYLGLYCEROL--GLYCEROL-3-PHOSPHATE 3-PHOSPHATIDYLTRANSFERASE-RELATED"/>
    <property type="match status" value="1"/>
</dbReference>
<protein>
    <recommendedName>
        <fullName evidence="6 16">CDP-diacylglycerol--glycerol-3-phosphate 3-phosphatidyltransferase</fullName>
        <ecNumber evidence="5 16">2.7.8.5</ecNumber>
    </recommendedName>
</protein>
<dbReference type="InterPro" id="IPR004570">
    <property type="entry name" value="Phosphatidylglycerol_P_synth"/>
</dbReference>
<comment type="caution">
    <text evidence="19">The sequence shown here is derived from an EMBL/GenBank/DDBJ whole genome shotgun (WGS) entry which is preliminary data.</text>
</comment>
<evidence type="ECO:0000256" key="16">
    <source>
        <dbReference type="NCBIfam" id="TIGR00560"/>
    </source>
</evidence>
<dbReference type="AlphaFoldDB" id="A0A397Q5G2"/>
<keyword evidence="14" id="KW-1208">Phospholipid metabolism</keyword>
<dbReference type="RefSeq" id="WP_119061013.1">
    <property type="nucleotide sequence ID" value="NZ_QXDF01000001.1"/>
</dbReference>
<evidence type="ECO:0000256" key="6">
    <source>
        <dbReference type="ARBA" id="ARBA00014944"/>
    </source>
</evidence>
<dbReference type="OrthoDB" id="9796672at2"/>
<keyword evidence="8 17" id="KW-0808">Transferase</keyword>
<dbReference type="NCBIfam" id="TIGR00560">
    <property type="entry name" value="pgsA"/>
    <property type="match status" value="1"/>
</dbReference>
<keyword evidence="9 18" id="KW-0812">Transmembrane</keyword>
<dbReference type="PROSITE" id="PS00379">
    <property type="entry name" value="CDP_ALCOHOL_P_TRANSF"/>
    <property type="match status" value="1"/>
</dbReference>
<evidence type="ECO:0000256" key="3">
    <source>
        <dbReference type="ARBA" id="ARBA00005189"/>
    </source>
</evidence>
<evidence type="ECO:0000256" key="5">
    <source>
        <dbReference type="ARBA" id="ARBA00013170"/>
    </source>
</evidence>
<evidence type="ECO:0000313" key="19">
    <source>
        <dbReference type="EMBL" id="RIA56193.1"/>
    </source>
</evidence>
<dbReference type="Proteomes" id="UP000266273">
    <property type="component" value="Unassembled WGS sequence"/>
</dbReference>
<comment type="catalytic activity">
    <reaction evidence="15">
        <text>a CDP-1,2-diacyl-sn-glycerol + sn-glycerol 3-phosphate = a 1,2-diacyl-sn-glycero-3-phospho-(1'-sn-glycero-3'-phosphate) + CMP + H(+)</text>
        <dbReference type="Rhea" id="RHEA:12593"/>
        <dbReference type="ChEBI" id="CHEBI:15378"/>
        <dbReference type="ChEBI" id="CHEBI:57597"/>
        <dbReference type="ChEBI" id="CHEBI:58332"/>
        <dbReference type="ChEBI" id="CHEBI:60110"/>
        <dbReference type="ChEBI" id="CHEBI:60377"/>
        <dbReference type="EC" id="2.7.8.5"/>
    </reaction>
</comment>
<dbReference type="EMBL" id="QXDF01000001">
    <property type="protein sequence ID" value="RIA56193.1"/>
    <property type="molecule type" value="Genomic_DNA"/>
</dbReference>
<keyword evidence="11" id="KW-0443">Lipid metabolism</keyword>
<feature type="transmembrane region" description="Helical" evidence="18">
    <location>
        <begin position="86"/>
        <end position="113"/>
    </location>
</feature>
<evidence type="ECO:0000256" key="11">
    <source>
        <dbReference type="ARBA" id="ARBA00023098"/>
    </source>
</evidence>
<evidence type="ECO:0000256" key="10">
    <source>
        <dbReference type="ARBA" id="ARBA00022989"/>
    </source>
</evidence>
<keyword evidence="10 18" id="KW-1133">Transmembrane helix</keyword>
<dbReference type="EC" id="2.7.8.5" evidence="5 16"/>
<comment type="pathway">
    <text evidence="3">Lipid metabolism.</text>
</comment>
<keyword evidence="13" id="KW-0594">Phospholipid biosynthesis</keyword>
<comment type="subcellular location">
    <subcellularLocation>
        <location evidence="1">Membrane</location>
        <topology evidence="1">Multi-pass membrane protein</topology>
    </subcellularLocation>
</comment>
<evidence type="ECO:0000256" key="8">
    <source>
        <dbReference type="ARBA" id="ARBA00022679"/>
    </source>
</evidence>
<evidence type="ECO:0000256" key="12">
    <source>
        <dbReference type="ARBA" id="ARBA00023136"/>
    </source>
</evidence>
<evidence type="ECO:0000256" key="1">
    <source>
        <dbReference type="ARBA" id="ARBA00004141"/>
    </source>
</evidence>
<dbReference type="Pfam" id="PF01066">
    <property type="entry name" value="CDP-OH_P_transf"/>
    <property type="match status" value="1"/>
</dbReference>
<dbReference type="GO" id="GO:0016020">
    <property type="term" value="C:membrane"/>
    <property type="evidence" value="ECO:0007669"/>
    <property type="project" value="UniProtKB-SubCell"/>
</dbReference>
<evidence type="ECO:0000313" key="20">
    <source>
        <dbReference type="Proteomes" id="UP000266273"/>
    </source>
</evidence>
<feature type="transmembrane region" description="Helical" evidence="18">
    <location>
        <begin position="46"/>
        <end position="66"/>
    </location>
</feature>
<dbReference type="PIRSF" id="PIRSF000847">
    <property type="entry name" value="Phos_ph_gly_syn"/>
    <property type="match status" value="1"/>
</dbReference>
<dbReference type="InterPro" id="IPR048254">
    <property type="entry name" value="CDP_ALCOHOL_P_TRANSF_CS"/>
</dbReference>
<evidence type="ECO:0000256" key="15">
    <source>
        <dbReference type="ARBA" id="ARBA00048586"/>
    </source>
</evidence>
<dbReference type="Gene3D" id="1.20.120.1760">
    <property type="match status" value="1"/>
</dbReference>
<evidence type="ECO:0000256" key="13">
    <source>
        <dbReference type="ARBA" id="ARBA00023209"/>
    </source>
</evidence>
<keyword evidence="20" id="KW-1185">Reference proteome</keyword>
<sequence length="202" mass="21435">MTGTAPSADRRRVLLSLPNVLTYLRLAAVPALVAALFFLEGDIANWTALGVFAFAGVTDFLDGYIARAWQQQSALGRMLDPIADKLLVGAALLMLVETGAISGWSIWAAVIILSREILVSGLREFLAGLQVTVAVSAVAKWKTTVQMVALCFLLAGGAGDDLCGGCASAIGLSLLWVAALVTLYTGFDYFRAGLKHVMDQDR</sequence>
<organism evidence="19 20">
    <name type="scientific">Dichotomicrobium thermohalophilum</name>
    <dbReference type="NCBI Taxonomy" id="933063"/>
    <lineage>
        <taxon>Bacteria</taxon>
        <taxon>Pseudomonadati</taxon>
        <taxon>Pseudomonadota</taxon>
        <taxon>Alphaproteobacteria</taxon>
        <taxon>Hyphomicrobiales</taxon>
        <taxon>Hyphomicrobiaceae</taxon>
        <taxon>Dichotomicrobium</taxon>
    </lineage>
</organism>